<dbReference type="PROSITE" id="PS51702">
    <property type="entry name" value="HTH_MU"/>
    <property type="match status" value="1"/>
</dbReference>
<reference evidence="3" key="1">
    <citation type="submission" date="2017-12" db="EMBL/GenBank/DDBJ databases">
        <title>FDA dAtabase for Regulatory Grade micrObial Sequences (FDA-ARGOS): Supporting development and validation of Infectious Disease Dx tests.</title>
        <authorList>
            <person name="Hoffmann M."/>
            <person name="Allard M."/>
            <person name="Evans P."/>
            <person name="Brown E."/>
            <person name="Tallon L.J."/>
            <person name="Sadzewicz L."/>
            <person name="Sengamalay N."/>
            <person name="Ott S."/>
            <person name="Godinez A."/>
            <person name="Nagaraj S."/>
            <person name="Vavikolanu K."/>
            <person name="Aluvathingal J."/>
            <person name="Nadendla S."/>
            <person name="Hobson J."/>
            <person name="Sichtig H."/>
        </authorList>
    </citation>
    <scope>NUCLEOTIDE SEQUENCE [LARGE SCALE GENOMIC DNA]</scope>
    <source>
        <strain evidence="3">FDAARGOS_113</strain>
    </source>
</reference>
<feature type="domain" description="Integrase catalytic" evidence="1">
    <location>
        <begin position="284"/>
        <end position="461"/>
    </location>
</feature>
<keyword evidence="4" id="KW-1185">Reference proteome</keyword>
<dbReference type="InterPro" id="IPR015378">
    <property type="entry name" value="Transposase-like_Mu_C"/>
</dbReference>
<dbReference type="GO" id="GO:0015074">
    <property type="term" value="P:DNA integration"/>
    <property type="evidence" value="ECO:0007669"/>
    <property type="project" value="InterPro"/>
</dbReference>
<evidence type="ECO:0000313" key="4">
    <source>
        <dbReference type="Proteomes" id="UP000053748"/>
    </source>
</evidence>
<evidence type="ECO:0000313" key="3">
    <source>
        <dbReference type="EMBL" id="PNM64280.1"/>
    </source>
</evidence>
<dbReference type="PROSITE" id="PS50994">
    <property type="entry name" value="INTEGRASE"/>
    <property type="match status" value="1"/>
</dbReference>
<dbReference type="Gene3D" id="3.30.420.10">
    <property type="entry name" value="Ribonuclease H-like superfamily/Ribonuclease H"/>
    <property type="match status" value="1"/>
</dbReference>
<dbReference type="SUPFAM" id="SSF53098">
    <property type="entry name" value="Ribonuclease H-like"/>
    <property type="match status" value="1"/>
</dbReference>
<dbReference type="OrthoDB" id="501284at2"/>
<dbReference type="EMBL" id="LOSJ02000001">
    <property type="protein sequence ID" value="PNM64280.1"/>
    <property type="molecule type" value="Genomic_DNA"/>
</dbReference>
<dbReference type="SUPFAM" id="SSF46955">
    <property type="entry name" value="Putative DNA-binding domain"/>
    <property type="match status" value="1"/>
</dbReference>
<comment type="caution">
    <text evidence="3">The sequence shown here is derived from an EMBL/GenBank/DDBJ whole genome shotgun (WGS) entry which is preliminary data.</text>
</comment>
<dbReference type="RefSeq" id="WP_001031666.1">
    <property type="nucleotide sequence ID" value="NZ_CAWMSS010000002.1"/>
</dbReference>
<proteinExistence type="predicted"/>
<dbReference type="Gene3D" id="1.10.10.10">
    <property type="entry name" value="Winged helix-like DNA-binding domain superfamily/Winged helix DNA-binding domain"/>
    <property type="match status" value="1"/>
</dbReference>
<evidence type="ECO:0000259" key="1">
    <source>
        <dbReference type="PROSITE" id="PS50994"/>
    </source>
</evidence>
<feature type="domain" description="HTH Mu-type" evidence="2">
    <location>
        <begin position="2"/>
        <end position="67"/>
    </location>
</feature>
<dbReference type="InterPro" id="IPR012337">
    <property type="entry name" value="RNaseH-like_sf"/>
</dbReference>
<organism evidence="3 4">
    <name type="scientific">Vibrio mimicus</name>
    <dbReference type="NCBI Taxonomy" id="674"/>
    <lineage>
        <taxon>Bacteria</taxon>
        <taxon>Pseudomonadati</taxon>
        <taxon>Pseudomonadota</taxon>
        <taxon>Gammaproteobacteria</taxon>
        <taxon>Vibrionales</taxon>
        <taxon>Vibrionaceae</taxon>
        <taxon>Vibrio</taxon>
    </lineage>
</organism>
<evidence type="ECO:0008006" key="5">
    <source>
        <dbReference type="Google" id="ProtNLM"/>
    </source>
</evidence>
<dbReference type="Pfam" id="PF02316">
    <property type="entry name" value="HTH_Tnp_Mu_1"/>
    <property type="match status" value="1"/>
</dbReference>
<dbReference type="InterPro" id="IPR036388">
    <property type="entry name" value="WH-like_DNA-bd_sf"/>
</dbReference>
<gene>
    <name evidence="3" type="ORF">AL544_005050</name>
</gene>
<evidence type="ECO:0000259" key="2">
    <source>
        <dbReference type="PROSITE" id="PS51702"/>
    </source>
</evidence>
<dbReference type="InterPro" id="IPR001584">
    <property type="entry name" value="Integrase_cat-core"/>
</dbReference>
<dbReference type="InterPro" id="IPR036397">
    <property type="entry name" value="RNaseH_sf"/>
</dbReference>
<dbReference type="Pfam" id="PF00665">
    <property type="entry name" value="rve"/>
    <property type="match status" value="1"/>
</dbReference>
<dbReference type="AlphaFoldDB" id="A0A2J9VKH5"/>
<dbReference type="InterPro" id="IPR003314">
    <property type="entry name" value="Mu-type_HTH"/>
</dbReference>
<accession>A0A2J9VKH5</accession>
<sequence>MNKEWYTSTELAGLPGLPSTDRNVRIKAEKENWEKRPREIGKGFEYHIRSFPMETIAHLSRDFLQQKSEGELAAEKLVAELAAKEQAKKRHVLNASQGAMRLLNTLKAEDRALAKARLTIVEVRTVFLRQFDLVSHGHREFVENYNQRKLVLEPEVYETVKSISRVTVDRWEKALLEDGVLALVRRKSPRRGDSVIATQPELEAFCVTLIVERPHFKKQPHKLREYAAVQKEKLGLDWQIPAPASFRRWINQWAAVNAGKYTFATGHKQFYSAERGLIHEHEAWVSRPNDLWELDSTPTDIMLRVGEKLTRYAIVGCIDVFTRRVKLILAPTSTSEAVSLCLRKAILDWGLPNEEGEIKTDNGSDYVAKRTVSIIRALGVKHVKATPFSGWEKPYIERFFGTFQGGIVEVMPNYIGHNVQDRELIEARHEFAARIGEGKKKRYQDALDIGMTPEEFQQFMDDWLEHFYHQKPHSGIDGMTPYQKYLSTNYKPLVITDPRALDMMLNYIGEASVRRGGVQVNNLIYRAPELQEERYMRQRVNVYLDPCDVAKAYIYPIDITEEDGSAVCIEAVNADLIGREIDPAAFIAARKKTEKSLRQFKRDMKRYAEEFGIDGLAAEQIAQAKAKNNMVALPKATEEHNNPILTALEKAGITEKQGWSDAELAAIAEQRERRKSARQVTAEQESRMLKSEREIAWDMADILANGGELEPRQKSWFDEYLRTHALTAPKLRQYIESGGTTRRLVGKS</sequence>
<dbReference type="GO" id="GO:0003677">
    <property type="term" value="F:DNA binding"/>
    <property type="evidence" value="ECO:0007669"/>
    <property type="project" value="InterPro"/>
</dbReference>
<dbReference type="InterPro" id="IPR009061">
    <property type="entry name" value="DNA-bd_dom_put_sf"/>
</dbReference>
<name>A0A2J9VKH5_VIBMI</name>
<protein>
    <recommendedName>
        <fullName evidence="5">Transposase</fullName>
    </recommendedName>
</protein>
<dbReference type="Proteomes" id="UP000053748">
    <property type="component" value="Unassembled WGS sequence"/>
</dbReference>
<dbReference type="Pfam" id="PF09299">
    <property type="entry name" value="Mu-transpos_C"/>
    <property type="match status" value="1"/>
</dbReference>